<dbReference type="AlphaFoldDB" id="A0A0N4WVE3"/>
<evidence type="ECO:0000313" key="1">
    <source>
        <dbReference type="WBParaSite" id="HPLM_0001567001-mRNA-1"/>
    </source>
</evidence>
<organism evidence="1">
    <name type="scientific">Haemonchus placei</name>
    <name type="common">Barber's pole worm</name>
    <dbReference type="NCBI Taxonomy" id="6290"/>
    <lineage>
        <taxon>Eukaryota</taxon>
        <taxon>Metazoa</taxon>
        <taxon>Ecdysozoa</taxon>
        <taxon>Nematoda</taxon>
        <taxon>Chromadorea</taxon>
        <taxon>Rhabditida</taxon>
        <taxon>Rhabditina</taxon>
        <taxon>Rhabditomorpha</taxon>
        <taxon>Strongyloidea</taxon>
        <taxon>Trichostrongylidae</taxon>
        <taxon>Haemonchus</taxon>
    </lineage>
</organism>
<sequence>MKYLTSSPGEAFSSSIGGCKPRMLLRSFKKTRKIEFSRFLKGLACHPPSSPQETSFHHSLSFHLFSPPSYPATFSRRLSFHLSFHHP</sequence>
<protein>
    <submittedName>
        <fullName evidence="1">Ovule protein</fullName>
    </submittedName>
</protein>
<dbReference type="WBParaSite" id="HPLM_0001567001-mRNA-1">
    <property type="protein sequence ID" value="HPLM_0001567001-mRNA-1"/>
    <property type="gene ID" value="HPLM_0001567001"/>
</dbReference>
<reference evidence="1" key="1">
    <citation type="submission" date="2017-02" db="UniProtKB">
        <authorList>
            <consortium name="WormBaseParasite"/>
        </authorList>
    </citation>
    <scope>IDENTIFICATION</scope>
</reference>
<accession>A0A0N4WVE3</accession>
<proteinExistence type="predicted"/>
<name>A0A0N4WVE3_HAEPC</name>